<sequence>MFFFRNVLFKHGLVFPYKWSTEKKMPWPQKREGKTATRNALTVGHLIFALQIIYGFSIYFFLETGEKKNKKKNPGKNIRTKFSSPT</sequence>
<comment type="caution">
    <text evidence="2">The sequence shown here is derived from an EMBL/GenBank/DDBJ whole genome shotgun (WGS) entry which is preliminary data.</text>
</comment>
<dbReference type="EMBL" id="WNTK01000001">
    <property type="protein sequence ID" value="KAG9494344.1"/>
    <property type="molecule type" value="Genomic_DNA"/>
</dbReference>
<keyword evidence="1" id="KW-1133">Transmembrane helix</keyword>
<protein>
    <submittedName>
        <fullName evidence="2">Uncharacterized protein</fullName>
    </submittedName>
</protein>
<dbReference type="Proteomes" id="UP000770717">
    <property type="component" value="Unassembled WGS sequence"/>
</dbReference>
<accession>A0A8J6KP76</accession>
<dbReference type="AlphaFoldDB" id="A0A8J6KP76"/>
<reference evidence="2" key="1">
    <citation type="thesis" date="2020" institute="ProQuest LLC" country="789 East Eisenhower Parkway, Ann Arbor, MI, USA">
        <title>Comparative Genomics and Chromosome Evolution.</title>
        <authorList>
            <person name="Mudd A.B."/>
        </authorList>
    </citation>
    <scope>NUCLEOTIDE SEQUENCE</scope>
    <source>
        <strain evidence="2">HN-11 Male</strain>
        <tissue evidence="2">Kidney and liver</tissue>
    </source>
</reference>
<keyword evidence="1" id="KW-0472">Membrane</keyword>
<name>A0A8J6KP76_ELECQ</name>
<keyword evidence="3" id="KW-1185">Reference proteome</keyword>
<feature type="transmembrane region" description="Helical" evidence="1">
    <location>
        <begin position="40"/>
        <end position="62"/>
    </location>
</feature>
<keyword evidence="1" id="KW-0812">Transmembrane</keyword>
<evidence type="ECO:0000313" key="3">
    <source>
        <dbReference type="Proteomes" id="UP000770717"/>
    </source>
</evidence>
<proteinExistence type="predicted"/>
<evidence type="ECO:0000256" key="1">
    <source>
        <dbReference type="SAM" id="Phobius"/>
    </source>
</evidence>
<evidence type="ECO:0000313" key="2">
    <source>
        <dbReference type="EMBL" id="KAG9494344.1"/>
    </source>
</evidence>
<gene>
    <name evidence="2" type="ORF">GDO78_001937</name>
</gene>
<organism evidence="2 3">
    <name type="scientific">Eleutherodactylus coqui</name>
    <name type="common">Puerto Rican coqui</name>
    <dbReference type="NCBI Taxonomy" id="57060"/>
    <lineage>
        <taxon>Eukaryota</taxon>
        <taxon>Metazoa</taxon>
        <taxon>Chordata</taxon>
        <taxon>Craniata</taxon>
        <taxon>Vertebrata</taxon>
        <taxon>Euteleostomi</taxon>
        <taxon>Amphibia</taxon>
        <taxon>Batrachia</taxon>
        <taxon>Anura</taxon>
        <taxon>Neobatrachia</taxon>
        <taxon>Hyloidea</taxon>
        <taxon>Eleutherodactylidae</taxon>
        <taxon>Eleutherodactylinae</taxon>
        <taxon>Eleutherodactylus</taxon>
        <taxon>Eleutherodactylus</taxon>
    </lineage>
</organism>